<dbReference type="AlphaFoldDB" id="A0A845M5B6"/>
<evidence type="ECO:0000256" key="1">
    <source>
        <dbReference type="SAM" id="Phobius"/>
    </source>
</evidence>
<accession>A0A845M5B6</accession>
<dbReference type="Proteomes" id="UP000467322">
    <property type="component" value="Unassembled WGS sequence"/>
</dbReference>
<reference evidence="2 3" key="1">
    <citation type="submission" date="2019-12" db="EMBL/GenBank/DDBJ databases">
        <title>Maritimibacter sp. nov. sp. isolated from sea sand.</title>
        <authorList>
            <person name="Kim J."/>
            <person name="Jeong S.E."/>
            <person name="Jung H.S."/>
            <person name="Jeon C.O."/>
        </authorList>
    </citation>
    <scope>NUCLEOTIDE SEQUENCE [LARGE SCALE GENOMIC DNA]</scope>
    <source>
        <strain evidence="2 3">DP07</strain>
    </source>
</reference>
<proteinExistence type="predicted"/>
<organism evidence="2 3">
    <name type="scientific">Maritimibacter harenae</name>
    <dbReference type="NCBI Taxonomy" id="2606218"/>
    <lineage>
        <taxon>Bacteria</taxon>
        <taxon>Pseudomonadati</taxon>
        <taxon>Pseudomonadota</taxon>
        <taxon>Alphaproteobacteria</taxon>
        <taxon>Rhodobacterales</taxon>
        <taxon>Roseobacteraceae</taxon>
        <taxon>Maritimibacter</taxon>
    </lineage>
</organism>
<evidence type="ECO:0000313" key="2">
    <source>
        <dbReference type="EMBL" id="MZR14209.1"/>
    </source>
</evidence>
<dbReference type="RefSeq" id="WP_161352322.1">
    <property type="nucleotide sequence ID" value="NZ_WTUX01000017.1"/>
</dbReference>
<keyword evidence="1" id="KW-0472">Membrane</keyword>
<sequence length="114" mass="12427">MQLSDNDLRFLKKVAHENPGNVEFQDLTITKPEDREAFRKLKPLGLIHGAETADGVMASLTADGDQALRDARPAATAKRYALRKVDLVINQSLSHLVAFLVGGAIGWLASLLFS</sequence>
<name>A0A845M5B6_9RHOB</name>
<gene>
    <name evidence="2" type="ORF">GQE99_14395</name>
</gene>
<keyword evidence="1" id="KW-1133">Transmembrane helix</keyword>
<comment type="caution">
    <text evidence="2">The sequence shown here is derived from an EMBL/GenBank/DDBJ whole genome shotgun (WGS) entry which is preliminary data.</text>
</comment>
<dbReference type="EMBL" id="WTUX01000017">
    <property type="protein sequence ID" value="MZR14209.1"/>
    <property type="molecule type" value="Genomic_DNA"/>
</dbReference>
<feature type="transmembrane region" description="Helical" evidence="1">
    <location>
        <begin position="93"/>
        <end position="113"/>
    </location>
</feature>
<evidence type="ECO:0000313" key="3">
    <source>
        <dbReference type="Proteomes" id="UP000467322"/>
    </source>
</evidence>
<keyword evidence="1" id="KW-0812">Transmembrane</keyword>
<protein>
    <submittedName>
        <fullName evidence="2">Uncharacterized protein</fullName>
    </submittedName>
</protein>
<keyword evidence="3" id="KW-1185">Reference proteome</keyword>